<evidence type="ECO:0000256" key="3">
    <source>
        <dbReference type="ARBA" id="ARBA00008178"/>
    </source>
</evidence>
<evidence type="ECO:0000256" key="7">
    <source>
        <dbReference type="ARBA" id="ARBA00023239"/>
    </source>
</evidence>
<evidence type="ECO:0000256" key="5">
    <source>
        <dbReference type="ARBA" id="ARBA00016977"/>
    </source>
</evidence>
<dbReference type="Proteomes" id="UP000279911">
    <property type="component" value="Unassembled WGS sequence"/>
</dbReference>
<comment type="similarity">
    <text evidence="3 8">Belongs to the NAD(P)-dependent epimerase/dehydratase family. dTDP-glucose dehydratase subfamily.</text>
</comment>
<dbReference type="EMBL" id="RSFW01000013">
    <property type="protein sequence ID" value="RSD26955.1"/>
    <property type="molecule type" value="Genomic_DNA"/>
</dbReference>
<dbReference type="GO" id="GO:0008460">
    <property type="term" value="F:dTDP-glucose 4,6-dehydratase activity"/>
    <property type="evidence" value="ECO:0007669"/>
    <property type="project" value="UniProtKB-EC"/>
</dbReference>
<evidence type="ECO:0000259" key="9">
    <source>
        <dbReference type="Pfam" id="PF16363"/>
    </source>
</evidence>
<comment type="caution">
    <text evidence="10">The sequence shown here is derived from an EMBL/GenBank/DDBJ whole genome shotgun (WGS) entry which is preliminary data.</text>
</comment>
<evidence type="ECO:0000256" key="2">
    <source>
        <dbReference type="ARBA" id="ARBA00001911"/>
    </source>
</evidence>
<accession>A0A427TRH1</accession>
<reference evidence="11" key="1">
    <citation type="submission" date="2018-12" db="EMBL/GenBank/DDBJ databases">
        <title>Bacillus chawlae sp. nov., Bacillus glennii sp. nov., and Bacillus saganii sp. nov. Isolated from the Vehicle Assembly Building at Kennedy Space Center where the Viking Spacecraft were Assembled.</title>
        <authorList>
            <person name="Seuylemezian A."/>
            <person name="Vaishampayan P."/>
        </authorList>
    </citation>
    <scope>NUCLEOTIDE SEQUENCE [LARGE SCALE GENOMIC DNA]</scope>
    <source>
        <strain evidence="11">DSM 13966</strain>
    </source>
</reference>
<evidence type="ECO:0000256" key="6">
    <source>
        <dbReference type="ARBA" id="ARBA00023027"/>
    </source>
</evidence>
<evidence type="ECO:0000256" key="1">
    <source>
        <dbReference type="ARBA" id="ARBA00001539"/>
    </source>
</evidence>
<dbReference type="Gene3D" id="3.90.25.10">
    <property type="entry name" value="UDP-galactose 4-epimerase, domain 1"/>
    <property type="match status" value="1"/>
</dbReference>
<comment type="cofactor">
    <cofactor evidence="2 8">
        <name>NAD(+)</name>
        <dbReference type="ChEBI" id="CHEBI:57540"/>
    </cofactor>
</comment>
<keyword evidence="7 8" id="KW-0456">Lyase</keyword>
<evidence type="ECO:0000313" key="11">
    <source>
        <dbReference type="Proteomes" id="UP000279911"/>
    </source>
</evidence>
<dbReference type="Gene3D" id="3.40.50.720">
    <property type="entry name" value="NAD(P)-binding Rossmann-like Domain"/>
    <property type="match status" value="1"/>
</dbReference>
<dbReference type="InterPro" id="IPR036291">
    <property type="entry name" value="NAD(P)-bd_dom_sf"/>
</dbReference>
<organism evidence="10 11">
    <name type="scientific">Mesobacillus subterraneus</name>
    <dbReference type="NCBI Taxonomy" id="285983"/>
    <lineage>
        <taxon>Bacteria</taxon>
        <taxon>Bacillati</taxon>
        <taxon>Bacillota</taxon>
        <taxon>Bacilli</taxon>
        <taxon>Bacillales</taxon>
        <taxon>Bacillaceae</taxon>
        <taxon>Mesobacillus</taxon>
    </lineage>
</organism>
<dbReference type="FunFam" id="3.40.50.720:FF:000304">
    <property type="entry name" value="UDP-glucose 4,6-dehydratase"/>
    <property type="match status" value="1"/>
</dbReference>
<protein>
    <recommendedName>
        <fullName evidence="5 8">dTDP-glucose 4,6-dehydratase</fullName>
        <ecNumber evidence="4 8">4.2.1.46</ecNumber>
    </recommendedName>
</protein>
<dbReference type="CDD" id="cd05246">
    <property type="entry name" value="dTDP_GD_SDR_e"/>
    <property type="match status" value="1"/>
</dbReference>
<dbReference type="AlphaFoldDB" id="A0A427TRH1"/>
<dbReference type="NCBIfam" id="TIGR01181">
    <property type="entry name" value="dTDP_gluc_dehyt"/>
    <property type="match status" value="1"/>
</dbReference>
<sequence length="335" mass="38182">MVNILVTGGAGFIGSNFIRYMLINHNYNIVNLDNLTYAGNLKNLLEIEGLERYTFVKGDISDRNLLVKIFQQQDIQVVINFAAESHVDRSILNPEIFLKTNVLGTQVLLDVAKDYWKVTPTDKYSRKFKQGVKYIQVSTDEVYGTLGPTGYFTEETPLAPNSPYSASKASADLIVRAYHETYGIPVNITRCSNNYGPYQFTEKLIPLMISNGLMGKELPIYGDGKQVRDWLHVEDHCRAIDTVLHKGTNGEIYNIGGNNEKENIEIVKLIVNSLGKSENLIKHIQDRLGHDRRYAIDNTKITSELGWSPMYTFEEGIKQTIQWYTNNKEWMKEIL</sequence>
<proteinExistence type="inferred from homology"/>
<dbReference type="OrthoDB" id="9811743at2"/>
<evidence type="ECO:0000313" key="10">
    <source>
        <dbReference type="EMBL" id="RSD26955.1"/>
    </source>
</evidence>
<evidence type="ECO:0000256" key="8">
    <source>
        <dbReference type="RuleBase" id="RU004473"/>
    </source>
</evidence>
<dbReference type="Pfam" id="PF16363">
    <property type="entry name" value="GDP_Man_Dehyd"/>
    <property type="match status" value="1"/>
</dbReference>
<keyword evidence="6" id="KW-0520">NAD</keyword>
<evidence type="ECO:0000256" key="4">
    <source>
        <dbReference type="ARBA" id="ARBA00011990"/>
    </source>
</evidence>
<dbReference type="SUPFAM" id="SSF51735">
    <property type="entry name" value="NAD(P)-binding Rossmann-fold domains"/>
    <property type="match status" value="1"/>
</dbReference>
<gene>
    <name evidence="10" type="primary">rfbB</name>
    <name evidence="10" type="ORF">EJA10_10415</name>
</gene>
<dbReference type="InterPro" id="IPR005888">
    <property type="entry name" value="dTDP_Gluc_deHydtase"/>
</dbReference>
<dbReference type="EC" id="4.2.1.46" evidence="4 8"/>
<dbReference type="PANTHER" id="PTHR43000">
    <property type="entry name" value="DTDP-D-GLUCOSE 4,6-DEHYDRATASE-RELATED"/>
    <property type="match status" value="1"/>
</dbReference>
<dbReference type="GO" id="GO:0009225">
    <property type="term" value="P:nucleotide-sugar metabolic process"/>
    <property type="evidence" value="ECO:0007669"/>
    <property type="project" value="InterPro"/>
</dbReference>
<name>A0A427TRH1_9BACI</name>
<dbReference type="InterPro" id="IPR016040">
    <property type="entry name" value="NAD(P)-bd_dom"/>
</dbReference>
<comment type="catalytic activity">
    <reaction evidence="1 8">
        <text>dTDP-alpha-D-glucose = dTDP-4-dehydro-6-deoxy-alpha-D-glucose + H2O</text>
        <dbReference type="Rhea" id="RHEA:17221"/>
        <dbReference type="ChEBI" id="CHEBI:15377"/>
        <dbReference type="ChEBI" id="CHEBI:57477"/>
        <dbReference type="ChEBI" id="CHEBI:57649"/>
        <dbReference type="EC" id="4.2.1.46"/>
    </reaction>
</comment>
<feature type="domain" description="NAD(P)-binding" evidence="9">
    <location>
        <begin position="5"/>
        <end position="320"/>
    </location>
</feature>